<evidence type="ECO:0000313" key="2">
    <source>
        <dbReference type="EMBL" id="KAG2315042.1"/>
    </source>
</evidence>
<name>A0A8X8AZ47_BRACI</name>
<dbReference type="Proteomes" id="UP000886595">
    <property type="component" value="Unassembled WGS sequence"/>
</dbReference>
<feature type="compositionally biased region" description="Pro residues" evidence="1">
    <location>
        <begin position="26"/>
        <end position="37"/>
    </location>
</feature>
<feature type="compositionally biased region" description="Low complexity" evidence="1">
    <location>
        <begin position="38"/>
        <end position="53"/>
    </location>
</feature>
<proteinExistence type="predicted"/>
<feature type="compositionally biased region" description="Pro residues" evidence="1">
    <location>
        <begin position="179"/>
        <end position="208"/>
    </location>
</feature>
<reference evidence="2 3" key="1">
    <citation type="submission" date="2020-02" db="EMBL/GenBank/DDBJ databases">
        <authorList>
            <person name="Ma Q."/>
            <person name="Huang Y."/>
            <person name="Song X."/>
            <person name="Pei D."/>
        </authorList>
    </citation>
    <scope>NUCLEOTIDE SEQUENCE [LARGE SCALE GENOMIC DNA]</scope>
    <source>
        <strain evidence="2">Sxm20200214</strain>
        <tissue evidence="2">Leaf</tissue>
    </source>
</reference>
<organism evidence="2 3">
    <name type="scientific">Brassica carinata</name>
    <name type="common">Ethiopian mustard</name>
    <name type="synonym">Abyssinian cabbage</name>
    <dbReference type="NCBI Taxonomy" id="52824"/>
    <lineage>
        <taxon>Eukaryota</taxon>
        <taxon>Viridiplantae</taxon>
        <taxon>Streptophyta</taxon>
        <taxon>Embryophyta</taxon>
        <taxon>Tracheophyta</taxon>
        <taxon>Spermatophyta</taxon>
        <taxon>Magnoliopsida</taxon>
        <taxon>eudicotyledons</taxon>
        <taxon>Gunneridae</taxon>
        <taxon>Pentapetalae</taxon>
        <taxon>rosids</taxon>
        <taxon>malvids</taxon>
        <taxon>Brassicales</taxon>
        <taxon>Brassicaceae</taxon>
        <taxon>Brassiceae</taxon>
        <taxon>Brassica</taxon>
    </lineage>
</organism>
<evidence type="ECO:0000313" key="3">
    <source>
        <dbReference type="Proteomes" id="UP000886595"/>
    </source>
</evidence>
<dbReference type="AlphaFoldDB" id="A0A8X8AZ47"/>
<accession>A0A8X8AZ47</accession>
<dbReference type="EMBL" id="JAAMPC010000004">
    <property type="protein sequence ID" value="KAG2315042.1"/>
    <property type="molecule type" value="Genomic_DNA"/>
</dbReference>
<protein>
    <submittedName>
        <fullName evidence="2">Uncharacterized protein</fullName>
    </submittedName>
</protein>
<gene>
    <name evidence="2" type="ORF">Bca52824_018164</name>
</gene>
<feature type="region of interest" description="Disordered" evidence="1">
    <location>
        <begin position="171"/>
        <end position="211"/>
    </location>
</feature>
<keyword evidence="3" id="KW-1185">Reference proteome</keyword>
<sequence>MQSRWANPGRASAAEPSSPVSGEVLVPPPAPPDPPDLNSPLSPLHYPPLSAAATKPSRASRWSNPSTTDISMIQSTCSHASPVASEQLASHPVTDFQVQSGSASTVPTTGNPQTTSLAEDATTVSHLILPSTVGVVKTSENFTILQPRNSSPLITNGATAGTKEITHTVAQHPASSLPTPTPTVPSPIPHIPTNPSPIPPPPSNPSSPPNLVEQLRVQGDKSLSRLAPLTIAENGRPREFAVKEQVSSFANLFMDLCNHFILLCLPSRSPCRMSEAVGTRLSNTRTLKLTRCGESCSCGIAILRGATLEPQDG</sequence>
<comment type="caution">
    <text evidence="2">The sequence shown here is derived from an EMBL/GenBank/DDBJ whole genome shotgun (WGS) entry which is preliminary data.</text>
</comment>
<evidence type="ECO:0000256" key="1">
    <source>
        <dbReference type="SAM" id="MobiDB-lite"/>
    </source>
</evidence>
<feature type="region of interest" description="Disordered" evidence="1">
    <location>
        <begin position="1"/>
        <end position="67"/>
    </location>
</feature>